<dbReference type="EMBL" id="UGYO01000002">
    <property type="protein sequence ID" value="SUJ00894.1"/>
    <property type="molecule type" value="Genomic_DNA"/>
</dbReference>
<dbReference type="CDD" id="cd22368">
    <property type="entry name" value="YaeQ-like"/>
    <property type="match status" value="1"/>
</dbReference>
<dbReference type="AlphaFoldDB" id="A0A380BH69"/>
<dbReference type="SUPFAM" id="SSF52980">
    <property type="entry name" value="Restriction endonuclease-like"/>
    <property type="match status" value="1"/>
</dbReference>
<accession>A0A380BH69</accession>
<reference evidence="1 2" key="1">
    <citation type="submission" date="2018-06" db="EMBL/GenBank/DDBJ databases">
        <authorList>
            <consortium name="Pathogen Informatics"/>
            <person name="Doyle S."/>
        </authorList>
    </citation>
    <scope>NUCLEOTIDE SEQUENCE [LARGE SCALE GENOMIC DNA]</scope>
    <source>
        <strain evidence="1 2">NCTC10738</strain>
    </source>
</reference>
<dbReference type="Pfam" id="PF07152">
    <property type="entry name" value="YaeQ"/>
    <property type="match status" value="1"/>
</dbReference>
<dbReference type="Gene3D" id="3.10.640.10">
    <property type="entry name" value="Restriction endonuclease-like alpha-beta roll domain"/>
    <property type="match status" value="1"/>
</dbReference>
<sequence length="182" mass="20876">MALKASIFKVQLSIADMDRHYYQDHQLTIAQHPSETDERMMVRLLAFALNATDSLAFSKGLCVDDEPELWDRELNGDIRLWVEFGQSDEKWLRKASGRASEVQLFAYGGRSVPIWWQQNQHAFNRYANLKVWEIPEEQVKEMAQLVSRSMKLGCNISDGIIYLSNDSASVMVEPKVLKPLAL</sequence>
<evidence type="ECO:0000313" key="1">
    <source>
        <dbReference type="EMBL" id="SUJ00894.1"/>
    </source>
</evidence>
<dbReference type="PIRSF" id="PIRSF011484">
    <property type="entry name" value="YaeQ"/>
    <property type="match status" value="1"/>
</dbReference>
<dbReference type="SMART" id="SM01322">
    <property type="entry name" value="YaeQ"/>
    <property type="match status" value="1"/>
</dbReference>
<dbReference type="InterPro" id="IPR038590">
    <property type="entry name" value="YaeQ_sf"/>
</dbReference>
<name>A0A380BH69_9GAMM</name>
<keyword evidence="2" id="KW-1185">Reference proteome</keyword>
<gene>
    <name evidence="1" type="primary">yaeQ</name>
    <name evidence="1" type="ORF">NCTC10738_03241</name>
</gene>
<dbReference type="RefSeq" id="WP_115390153.1">
    <property type="nucleotide sequence ID" value="NZ_JADZHC010000056.1"/>
</dbReference>
<dbReference type="PANTHER" id="PTHR38784">
    <property type="entry name" value="SUCROSE PHOSPHORYLASE"/>
    <property type="match status" value="1"/>
</dbReference>
<protein>
    <submittedName>
        <fullName evidence="1">Uncharacterized protein conserved in bacteria</fullName>
    </submittedName>
</protein>
<evidence type="ECO:0000313" key="2">
    <source>
        <dbReference type="Proteomes" id="UP000254069"/>
    </source>
</evidence>
<dbReference type="InterPro" id="IPR011335">
    <property type="entry name" value="Restrct_endonuc-II-like"/>
</dbReference>
<proteinExistence type="predicted"/>
<dbReference type="Proteomes" id="UP000254069">
    <property type="component" value="Unassembled WGS sequence"/>
</dbReference>
<dbReference type="PANTHER" id="PTHR38784:SF1">
    <property type="entry name" value="SUCROSE PHOSPHORYLASE"/>
    <property type="match status" value="1"/>
</dbReference>
<organism evidence="1 2">
    <name type="scientific">Shewanella algae</name>
    <dbReference type="NCBI Taxonomy" id="38313"/>
    <lineage>
        <taxon>Bacteria</taxon>
        <taxon>Pseudomonadati</taxon>
        <taxon>Pseudomonadota</taxon>
        <taxon>Gammaproteobacteria</taxon>
        <taxon>Alteromonadales</taxon>
        <taxon>Shewanellaceae</taxon>
        <taxon>Shewanella</taxon>
    </lineage>
</organism>
<dbReference type="InterPro" id="IPR009822">
    <property type="entry name" value="YaeQ"/>
</dbReference>